<dbReference type="EMBL" id="JASCZI010000789">
    <property type="protein sequence ID" value="MED6113388.1"/>
    <property type="molecule type" value="Genomic_DNA"/>
</dbReference>
<dbReference type="Pfam" id="PF00646">
    <property type="entry name" value="F-box"/>
    <property type="match status" value="1"/>
</dbReference>
<evidence type="ECO:0000313" key="4">
    <source>
        <dbReference type="Proteomes" id="UP001341840"/>
    </source>
</evidence>
<evidence type="ECO:0000259" key="1">
    <source>
        <dbReference type="Pfam" id="PF00646"/>
    </source>
</evidence>
<dbReference type="NCBIfam" id="TIGR01640">
    <property type="entry name" value="F_box_assoc_1"/>
    <property type="match status" value="1"/>
</dbReference>
<dbReference type="InterPro" id="IPR006527">
    <property type="entry name" value="F-box-assoc_dom_typ1"/>
</dbReference>
<evidence type="ECO:0000313" key="3">
    <source>
        <dbReference type="EMBL" id="MED6113388.1"/>
    </source>
</evidence>
<gene>
    <name evidence="3" type="ORF">PIB30_070293</name>
</gene>
<dbReference type="InterPro" id="IPR050796">
    <property type="entry name" value="SCF_F-box_component"/>
</dbReference>
<proteinExistence type="predicted"/>
<dbReference type="SUPFAM" id="SSF81383">
    <property type="entry name" value="F-box domain"/>
    <property type="match status" value="1"/>
</dbReference>
<dbReference type="InterPro" id="IPR017451">
    <property type="entry name" value="F-box-assoc_interact_dom"/>
</dbReference>
<feature type="domain" description="F-box associated beta-propeller type 1" evidence="2">
    <location>
        <begin position="346"/>
        <end position="527"/>
    </location>
</feature>
<accession>A0ABU6QNF5</accession>
<feature type="domain" description="F-box associated beta-propeller type 1" evidence="2">
    <location>
        <begin position="120"/>
        <end position="223"/>
    </location>
</feature>
<protein>
    <recommendedName>
        <fullName evidence="5">F-box domain-containing protein</fullName>
    </recommendedName>
</protein>
<dbReference type="Pfam" id="PF07734">
    <property type="entry name" value="FBA_1"/>
    <property type="match status" value="2"/>
</dbReference>
<dbReference type="InterPro" id="IPR001810">
    <property type="entry name" value="F-box_dom"/>
</dbReference>
<name>A0ABU6QNF5_9FABA</name>
<sequence>MQAREVKQILNLPDEMIMEVLRRSDYQTACKCRLLSRVWNMKLQSYEFRSEHYQRWSLPQSSVFIHLYFPRWMADRNSFVRVCLKEGKVLTLPSVSSFCLGQVVRVHGIVNGNMCLTLELNKTCERLAVWNMFTGKTREIPVLPAFSCKILRDQFAFTYLPKSIYYCIIHTFKVGIEQDVLMYNIYYSKSNKWTRTIGCESCVGNIHSDYVSSEGVVYWLNFQAQQPHIPNSVVACSAVTKGIDLYTIPDKCKSGNHKLATSHYWKNILNSDEFVSEVSKAWKSKGCSLIVHYGFTNKLNSSNDWVVSIDVVFGEPNKINVPMVVTNDGWYRVIGVENGIFCLRYCSARNRSYLLAWNPTDNSTKLIPDPPGHYCNKCSFLYSFGYFPGSVHYGIVHLFKRKPHQKYWRVIMYSSLERDWVLTLTCPDYVQILDPNYVSVDGVMYWIKLRDAEKNATSLYIVSFSTLTYTFGQIFVPNEATANYHSLLIHAGKLCLAATNYDHETYSYTIWEISAVGEIPTWTKLFTTNGL</sequence>
<dbReference type="Proteomes" id="UP001341840">
    <property type="component" value="Unassembled WGS sequence"/>
</dbReference>
<evidence type="ECO:0000259" key="2">
    <source>
        <dbReference type="Pfam" id="PF07734"/>
    </source>
</evidence>
<reference evidence="3 4" key="1">
    <citation type="journal article" date="2023" name="Plants (Basel)">
        <title>Bridging the Gap: Combining Genomics and Transcriptomics Approaches to Understand Stylosanthes scabra, an Orphan Legume from the Brazilian Caatinga.</title>
        <authorList>
            <person name="Ferreira-Neto J.R.C."/>
            <person name="da Silva M.D."/>
            <person name="Binneck E."/>
            <person name="de Melo N.F."/>
            <person name="da Silva R.H."/>
            <person name="de Melo A.L.T.M."/>
            <person name="Pandolfi V."/>
            <person name="Bustamante F.O."/>
            <person name="Brasileiro-Vidal A.C."/>
            <person name="Benko-Iseppon A.M."/>
        </authorList>
    </citation>
    <scope>NUCLEOTIDE SEQUENCE [LARGE SCALE GENOMIC DNA]</scope>
    <source>
        <tissue evidence="3">Leaves</tissue>
    </source>
</reference>
<dbReference type="InterPro" id="IPR036047">
    <property type="entry name" value="F-box-like_dom_sf"/>
</dbReference>
<dbReference type="PANTHER" id="PTHR31672">
    <property type="entry name" value="BNACNNG10540D PROTEIN"/>
    <property type="match status" value="1"/>
</dbReference>
<keyword evidence="4" id="KW-1185">Reference proteome</keyword>
<dbReference type="PANTHER" id="PTHR31672:SF10">
    <property type="entry name" value="F-BOX DOMAIN-CONTAINING PROTEIN"/>
    <property type="match status" value="1"/>
</dbReference>
<organism evidence="3 4">
    <name type="scientific">Stylosanthes scabra</name>
    <dbReference type="NCBI Taxonomy" id="79078"/>
    <lineage>
        <taxon>Eukaryota</taxon>
        <taxon>Viridiplantae</taxon>
        <taxon>Streptophyta</taxon>
        <taxon>Embryophyta</taxon>
        <taxon>Tracheophyta</taxon>
        <taxon>Spermatophyta</taxon>
        <taxon>Magnoliopsida</taxon>
        <taxon>eudicotyledons</taxon>
        <taxon>Gunneridae</taxon>
        <taxon>Pentapetalae</taxon>
        <taxon>rosids</taxon>
        <taxon>fabids</taxon>
        <taxon>Fabales</taxon>
        <taxon>Fabaceae</taxon>
        <taxon>Papilionoideae</taxon>
        <taxon>50 kb inversion clade</taxon>
        <taxon>dalbergioids sensu lato</taxon>
        <taxon>Dalbergieae</taxon>
        <taxon>Pterocarpus clade</taxon>
        <taxon>Stylosanthes</taxon>
    </lineage>
</organism>
<evidence type="ECO:0008006" key="5">
    <source>
        <dbReference type="Google" id="ProtNLM"/>
    </source>
</evidence>
<comment type="caution">
    <text evidence="3">The sequence shown here is derived from an EMBL/GenBank/DDBJ whole genome shotgun (WGS) entry which is preliminary data.</text>
</comment>
<feature type="domain" description="F-box" evidence="1">
    <location>
        <begin position="9"/>
        <end position="48"/>
    </location>
</feature>